<organism evidence="2 3">
    <name type="scientific">Amphibalanus amphitrite</name>
    <name type="common">Striped barnacle</name>
    <name type="synonym">Balanus amphitrite</name>
    <dbReference type="NCBI Taxonomy" id="1232801"/>
    <lineage>
        <taxon>Eukaryota</taxon>
        <taxon>Metazoa</taxon>
        <taxon>Ecdysozoa</taxon>
        <taxon>Arthropoda</taxon>
        <taxon>Crustacea</taxon>
        <taxon>Multicrustacea</taxon>
        <taxon>Cirripedia</taxon>
        <taxon>Thoracica</taxon>
        <taxon>Thoracicalcarea</taxon>
        <taxon>Balanomorpha</taxon>
        <taxon>Balanoidea</taxon>
        <taxon>Balanidae</taxon>
        <taxon>Amphibalaninae</taxon>
        <taxon>Amphibalanus</taxon>
    </lineage>
</organism>
<keyword evidence="1" id="KW-0503">Monooxygenase</keyword>
<gene>
    <name evidence="2" type="ORF">FJT64_001491</name>
</gene>
<dbReference type="AlphaFoldDB" id="A0A6A4VBF3"/>
<keyword evidence="3" id="KW-1185">Reference proteome</keyword>
<dbReference type="GO" id="GO:0005506">
    <property type="term" value="F:iron ion binding"/>
    <property type="evidence" value="ECO:0007669"/>
    <property type="project" value="InterPro"/>
</dbReference>
<dbReference type="OrthoDB" id="3945418at2759"/>
<dbReference type="GO" id="GO:0020037">
    <property type="term" value="F:heme binding"/>
    <property type="evidence" value="ECO:0007669"/>
    <property type="project" value="InterPro"/>
</dbReference>
<accession>A0A6A4VBF3</accession>
<evidence type="ECO:0000313" key="2">
    <source>
        <dbReference type="EMBL" id="KAF0286961.1"/>
    </source>
</evidence>
<name>A0A6A4VBF3_AMPAM</name>
<comment type="caution">
    <text evidence="2">The sequence shown here is derived from an EMBL/GenBank/DDBJ whole genome shotgun (WGS) entry which is preliminary data.</text>
</comment>
<dbReference type="EMBL" id="VIIS01002219">
    <property type="protein sequence ID" value="KAF0286961.1"/>
    <property type="molecule type" value="Genomic_DNA"/>
</dbReference>
<evidence type="ECO:0000256" key="1">
    <source>
        <dbReference type="ARBA" id="ARBA00023033"/>
    </source>
</evidence>
<dbReference type="InterPro" id="IPR036396">
    <property type="entry name" value="Cyt_P450_sf"/>
</dbReference>
<dbReference type="GO" id="GO:0004497">
    <property type="term" value="F:monooxygenase activity"/>
    <property type="evidence" value="ECO:0007669"/>
    <property type="project" value="UniProtKB-KW"/>
</dbReference>
<reference evidence="2 3" key="1">
    <citation type="submission" date="2019-07" db="EMBL/GenBank/DDBJ databases">
        <title>Draft genome assembly of a fouling barnacle, Amphibalanus amphitrite (Darwin, 1854): The first reference genome for Thecostraca.</title>
        <authorList>
            <person name="Kim W."/>
        </authorList>
    </citation>
    <scope>NUCLEOTIDE SEQUENCE [LARGE SCALE GENOMIC DNA]</scope>
    <source>
        <strain evidence="2">SNU_AA5</strain>
        <tissue evidence="2">Soma without cirri and trophi</tissue>
    </source>
</reference>
<dbReference type="SUPFAM" id="SSF48264">
    <property type="entry name" value="Cytochrome P450"/>
    <property type="match status" value="1"/>
</dbReference>
<protein>
    <submittedName>
        <fullName evidence="2">Uncharacterized protein</fullName>
    </submittedName>
</protein>
<sequence length="103" mass="11889">MHINTWRYVATPQWKRLTHALDYFNLMADKWITTALSQDTASEPNMLAMLLEKGLTRPQLKALVVDFFIGGVDTVRDGRLWCLNGFSCFETWNFLVISLFSLS</sequence>
<dbReference type="Gene3D" id="1.10.630.10">
    <property type="entry name" value="Cytochrome P450"/>
    <property type="match status" value="1"/>
</dbReference>
<keyword evidence="1" id="KW-0560">Oxidoreductase</keyword>
<dbReference type="GO" id="GO:0016705">
    <property type="term" value="F:oxidoreductase activity, acting on paired donors, with incorporation or reduction of molecular oxygen"/>
    <property type="evidence" value="ECO:0007669"/>
    <property type="project" value="InterPro"/>
</dbReference>
<proteinExistence type="predicted"/>
<dbReference type="Proteomes" id="UP000440578">
    <property type="component" value="Unassembled WGS sequence"/>
</dbReference>
<evidence type="ECO:0000313" key="3">
    <source>
        <dbReference type="Proteomes" id="UP000440578"/>
    </source>
</evidence>